<dbReference type="InterPro" id="IPR042100">
    <property type="entry name" value="Bug_dom1"/>
</dbReference>
<reference evidence="3" key="1">
    <citation type="journal article" date="2021" name="Syst. Appl. Microbiol.">
        <title>Roseomonas hellenica sp. nov., isolated from roots of wild-growing Alkanna tinctoria.</title>
        <authorList>
            <person name="Rat A."/>
            <person name="Naranjo H.D."/>
            <person name="Lebbe L."/>
            <person name="Cnockaert M."/>
            <person name="Krigas N."/>
            <person name="Grigoriadou K."/>
            <person name="Maloupa E."/>
            <person name="Willems A."/>
        </authorList>
    </citation>
    <scope>NUCLEOTIDE SEQUENCE [LARGE SCALE GENOMIC DNA]</scope>
    <source>
        <strain evidence="3">LMG 31523</strain>
    </source>
</reference>
<dbReference type="CDD" id="cd13578">
    <property type="entry name" value="PBP2_Bug27"/>
    <property type="match status" value="1"/>
</dbReference>
<dbReference type="EMBL" id="JAAGBB010000005">
    <property type="protein sequence ID" value="MBR0663901.1"/>
    <property type="molecule type" value="Genomic_DNA"/>
</dbReference>
<comment type="similarity">
    <text evidence="1">Belongs to the UPF0065 (bug) family.</text>
</comment>
<evidence type="ECO:0000256" key="1">
    <source>
        <dbReference type="ARBA" id="ARBA00006987"/>
    </source>
</evidence>
<dbReference type="PANTHER" id="PTHR42928:SF5">
    <property type="entry name" value="BLR1237 PROTEIN"/>
    <property type="match status" value="1"/>
</dbReference>
<dbReference type="RefSeq" id="WP_211851489.1">
    <property type="nucleotide sequence ID" value="NZ_JAAGBB010000005.1"/>
</dbReference>
<dbReference type="Gene3D" id="3.40.190.150">
    <property type="entry name" value="Bordetella uptake gene, domain 1"/>
    <property type="match status" value="1"/>
</dbReference>
<dbReference type="Gene3D" id="3.40.190.10">
    <property type="entry name" value="Periplasmic binding protein-like II"/>
    <property type="match status" value="1"/>
</dbReference>
<accession>A0ABS5EUB5</accession>
<sequence length="326" mass="34953">MSTTRRQLGYLAASQALGGLSFRQARAQTYPARPIILVVAYGPGTGTDLLARQLGERMGTVLGQRLVVENRPGASGMIGTEFAARSRPDGYTLLFGNNQTLAVNVSLYRDIRYDPIRDFTPIARLASQDAVLVVNPRIPARSVAELVEYARANPDRLNFGSPGAGASAHLAGETFKAAAGIHMVHVPYNNAQLFADLLSGAISLSFYPYLSLKPHIASGTLIPLATTGVTRSPWLPDLPTMVECGYPTIIFTSWFGLYGPAGLPGEMTMALSAAARRTLEDPEVRRALSDSATRVEYGGPEELARFTASEIERYRPIIAQSGAAPG</sequence>
<organism evidence="2 3">
    <name type="scientific">Plastoroseomonas hellenica</name>
    <dbReference type="NCBI Taxonomy" id="2687306"/>
    <lineage>
        <taxon>Bacteria</taxon>
        <taxon>Pseudomonadati</taxon>
        <taxon>Pseudomonadota</taxon>
        <taxon>Alphaproteobacteria</taxon>
        <taxon>Acetobacterales</taxon>
        <taxon>Acetobacteraceae</taxon>
        <taxon>Plastoroseomonas</taxon>
    </lineage>
</organism>
<dbReference type="PANTHER" id="PTHR42928">
    <property type="entry name" value="TRICARBOXYLATE-BINDING PROTEIN"/>
    <property type="match status" value="1"/>
</dbReference>
<proteinExistence type="inferred from homology"/>
<evidence type="ECO:0000313" key="3">
    <source>
        <dbReference type="Proteomes" id="UP001196870"/>
    </source>
</evidence>
<dbReference type="InterPro" id="IPR005064">
    <property type="entry name" value="BUG"/>
</dbReference>
<dbReference type="PIRSF" id="PIRSF017082">
    <property type="entry name" value="YflP"/>
    <property type="match status" value="1"/>
</dbReference>
<dbReference type="SUPFAM" id="SSF53850">
    <property type="entry name" value="Periplasmic binding protein-like II"/>
    <property type="match status" value="1"/>
</dbReference>
<keyword evidence="3" id="KW-1185">Reference proteome</keyword>
<name>A0ABS5EUB5_9PROT</name>
<protein>
    <submittedName>
        <fullName evidence="2">Tripartite tricarboxylate transporter substrate binding protein</fullName>
    </submittedName>
</protein>
<comment type="caution">
    <text evidence="2">The sequence shown here is derived from an EMBL/GenBank/DDBJ whole genome shotgun (WGS) entry which is preliminary data.</text>
</comment>
<gene>
    <name evidence="2" type="ORF">GXW71_05960</name>
</gene>
<dbReference type="Pfam" id="PF03401">
    <property type="entry name" value="TctC"/>
    <property type="match status" value="1"/>
</dbReference>
<dbReference type="Proteomes" id="UP001196870">
    <property type="component" value="Unassembled WGS sequence"/>
</dbReference>
<evidence type="ECO:0000313" key="2">
    <source>
        <dbReference type="EMBL" id="MBR0663901.1"/>
    </source>
</evidence>